<dbReference type="Pfam" id="PF23339">
    <property type="entry name" value="PTHB1_CtH"/>
    <property type="match status" value="1"/>
</dbReference>
<organism evidence="2 3">
    <name type="scientific">Caerostris extrusa</name>
    <name type="common">Bark spider</name>
    <name type="synonym">Caerostris bankana</name>
    <dbReference type="NCBI Taxonomy" id="172846"/>
    <lineage>
        <taxon>Eukaryota</taxon>
        <taxon>Metazoa</taxon>
        <taxon>Ecdysozoa</taxon>
        <taxon>Arthropoda</taxon>
        <taxon>Chelicerata</taxon>
        <taxon>Arachnida</taxon>
        <taxon>Araneae</taxon>
        <taxon>Araneomorphae</taxon>
        <taxon>Entelegynae</taxon>
        <taxon>Araneoidea</taxon>
        <taxon>Araneidae</taxon>
        <taxon>Caerostris</taxon>
    </lineage>
</organism>
<sequence>MLVFPQLSLFDSYQGWEEKVNIALTYLLKHCLGKVDETKFPEAKLEPLKDVTKLKKHMTLVFDKIMKIHLLY</sequence>
<evidence type="ECO:0000313" key="2">
    <source>
        <dbReference type="EMBL" id="GIY96753.1"/>
    </source>
</evidence>
<evidence type="ECO:0000313" key="3">
    <source>
        <dbReference type="Proteomes" id="UP001054945"/>
    </source>
</evidence>
<gene>
    <name evidence="2" type="primary">BBS9</name>
    <name evidence="2" type="ORF">CEXT_450211</name>
</gene>
<proteinExistence type="predicted"/>
<name>A0AAV4XSN4_CAEEX</name>
<accession>A0AAV4XSN4</accession>
<protein>
    <submittedName>
        <fullName evidence="2">Protein PTHB1</fullName>
    </submittedName>
</protein>
<evidence type="ECO:0000259" key="1">
    <source>
        <dbReference type="Pfam" id="PF23339"/>
    </source>
</evidence>
<comment type="caution">
    <text evidence="2">The sequence shown here is derived from an EMBL/GenBank/DDBJ whole genome shotgun (WGS) entry which is preliminary data.</text>
</comment>
<dbReference type="Proteomes" id="UP001054945">
    <property type="component" value="Unassembled WGS sequence"/>
</dbReference>
<dbReference type="InterPro" id="IPR055364">
    <property type="entry name" value="PTHB1_CtH_dom"/>
</dbReference>
<reference evidence="2 3" key="1">
    <citation type="submission" date="2021-06" db="EMBL/GenBank/DDBJ databases">
        <title>Caerostris extrusa draft genome.</title>
        <authorList>
            <person name="Kono N."/>
            <person name="Arakawa K."/>
        </authorList>
    </citation>
    <scope>NUCLEOTIDE SEQUENCE [LARGE SCALE GENOMIC DNA]</scope>
</reference>
<dbReference type="EMBL" id="BPLR01000697">
    <property type="protein sequence ID" value="GIY96753.1"/>
    <property type="molecule type" value="Genomic_DNA"/>
</dbReference>
<keyword evidence="3" id="KW-1185">Reference proteome</keyword>
<dbReference type="AlphaFoldDB" id="A0AAV4XSN4"/>
<feature type="domain" description="PTHB1 C-terminal helix bundle" evidence="1">
    <location>
        <begin position="13"/>
        <end position="65"/>
    </location>
</feature>